<gene>
    <name evidence="9" type="primary">comE</name>
    <name evidence="9" type="ORF">AUR04nite_02230</name>
</gene>
<feature type="transmembrane region" description="Helical" evidence="6">
    <location>
        <begin position="54"/>
        <end position="73"/>
    </location>
</feature>
<dbReference type="InterPro" id="IPR001279">
    <property type="entry name" value="Metallo-B-lactamas"/>
</dbReference>
<comment type="subcellular location">
    <subcellularLocation>
        <location evidence="1">Cell membrane</location>
        <topology evidence="1">Multi-pass membrane protein</topology>
    </subcellularLocation>
</comment>
<evidence type="ECO:0000256" key="1">
    <source>
        <dbReference type="ARBA" id="ARBA00004651"/>
    </source>
</evidence>
<name>A0A4Y4DQ53_GLUUR</name>
<accession>A0A4Y4DQ53</accession>
<feature type="transmembrane region" description="Helical" evidence="6">
    <location>
        <begin position="324"/>
        <end position="346"/>
    </location>
</feature>
<feature type="domain" description="ComEC/Rec2-related protein" evidence="8">
    <location>
        <begin position="204"/>
        <end position="468"/>
    </location>
</feature>
<keyword evidence="2" id="KW-1003">Cell membrane</keyword>
<feature type="domain" description="Metallo-beta-lactamase" evidence="7">
    <location>
        <begin position="517"/>
        <end position="577"/>
    </location>
</feature>
<feature type="transmembrane region" description="Helical" evidence="6">
    <location>
        <begin position="254"/>
        <end position="272"/>
    </location>
</feature>
<dbReference type="Gene3D" id="3.60.15.10">
    <property type="entry name" value="Ribonuclease Z/Hydroxyacylglutathione hydrolase-like"/>
    <property type="match status" value="1"/>
</dbReference>
<evidence type="ECO:0000256" key="3">
    <source>
        <dbReference type="ARBA" id="ARBA00022692"/>
    </source>
</evidence>
<evidence type="ECO:0000313" key="10">
    <source>
        <dbReference type="Proteomes" id="UP000316612"/>
    </source>
</evidence>
<dbReference type="Proteomes" id="UP000316612">
    <property type="component" value="Unassembled WGS sequence"/>
</dbReference>
<feature type="transmembrane region" description="Helical" evidence="6">
    <location>
        <begin position="24"/>
        <end position="42"/>
    </location>
</feature>
<dbReference type="InterPro" id="IPR052159">
    <property type="entry name" value="Competence_DNA_uptake"/>
</dbReference>
<dbReference type="SUPFAM" id="SSF56281">
    <property type="entry name" value="Metallo-hydrolase/oxidoreductase"/>
    <property type="match status" value="1"/>
</dbReference>
<evidence type="ECO:0000259" key="7">
    <source>
        <dbReference type="Pfam" id="PF00753"/>
    </source>
</evidence>
<keyword evidence="5 6" id="KW-0472">Membrane</keyword>
<evidence type="ECO:0000256" key="4">
    <source>
        <dbReference type="ARBA" id="ARBA00022989"/>
    </source>
</evidence>
<dbReference type="PANTHER" id="PTHR30619:SF1">
    <property type="entry name" value="RECOMBINATION PROTEIN 2"/>
    <property type="match status" value="1"/>
</dbReference>
<dbReference type="EMBL" id="BJNY01000001">
    <property type="protein sequence ID" value="GED04691.1"/>
    <property type="molecule type" value="Genomic_DNA"/>
</dbReference>
<organism evidence="9 10">
    <name type="scientific">Glutamicibacter uratoxydans</name>
    <name type="common">Arthrobacter uratoxydans</name>
    <dbReference type="NCBI Taxonomy" id="43667"/>
    <lineage>
        <taxon>Bacteria</taxon>
        <taxon>Bacillati</taxon>
        <taxon>Actinomycetota</taxon>
        <taxon>Actinomycetes</taxon>
        <taxon>Micrococcales</taxon>
        <taxon>Micrococcaceae</taxon>
        <taxon>Glutamicibacter</taxon>
    </lineage>
</organism>
<keyword evidence="3 6" id="KW-0812">Transmembrane</keyword>
<feature type="transmembrane region" description="Helical" evidence="6">
    <location>
        <begin position="387"/>
        <end position="407"/>
    </location>
</feature>
<dbReference type="NCBIfam" id="TIGR00360">
    <property type="entry name" value="ComEC_N-term"/>
    <property type="match status" value="1"/>
</dbReference>
<protein>
    <submittedName>
        <fullName evidence="9">Competence protein ComEC</fullName>
    </submittedName>
</protein>
<evidence type="ECO:0000256" key="2">
    <source>
        <dbReference type="ARBA" id="ARBA00022475"/>
    </source>
</evidence>
<dbReference type="Pfam" id="PF00753">
    <property type="entry name" value="Lactamase_B"/>
    <property type="match status" value="1"/>
</dbReference>
<feature type="transmembrane region" description="Helical" evidence="6">
    <location>
        <begin position="358"/>
        <end position="381"/>
    </location>
</feature>
<feature type="transmembrane region" description="Helical" evidence="6">
    <location>
        <begin position="301"/>
        <end position="318"/>
    </location>
</feature>
<evidence type="ECO:0000259" key="8">
    <source>
        <dbReference type="Pfam" id="PF03772"/>
    </source>
</evidence>
<sequence>MRTDFRGLWFLAGVWLTAYLRPGWPVMLAVLVLFALLFALLLRHQHEHSYAAPWFTGPLLLLLASLAAAGSALGATECTLPDQGEQQRRIQVAFDEPAELDAQGQFSGAGRILSYQDPAGWHSCQLDAYISSREQLPPEASGFTAIATLRPAQDSGSFQWWVRLDTAAQATGWQRPGPAQNLKARFSAQLEPLSQNARGLLPGMLYGDRSAQSEELQEAMKGSGLSHLTAVSGSNIALVGSMAMLLLRLLGIPRVLSTVLLLLVLAGFVGFVGTDPSVLRAGLMGAVASISLLTGRGQGSLGILSFCASALLLFDAGLAADPAFALSVLATAGIIMLAPALTDLFANLLPSSLAEMTAICCSAQFTCLPVVIALNSGFSLYSLPANLLVAPLLPMITLLGVAAVLLCTAAPPAAFAISWLISWPAELIGRIAQWAVQLPGAARPWPHGASGVALAVGISMVFTILVIAHREVQAFKLRRTAQLGLGVLAVFLGALVVPATLWWPAPDSGAWNIAMCDVGQGDALVIRTSGADAWLIDTGPPGAPLLQCLRQLQVESLSKVFITHSDNDHRGGLEALEGSGIPIGQRLVSAGFPAELWKDPQVLNPGDGGGDAALGYTVIGPDPQGIKYAEPNDTSLVLRFSFAAGDRTVDFFTAGDMEQQAMHRLLAEHPQAPAAILKASHHGARNGGVELIQKIHPAVFLVSVGADNTYGHPNAAVIDAARGIGAQVLRTDQQGTVLLSIAADGVHTSSLGAPIR</sequence>
<dbReference type="RefSeq" id="WP_170184030.1">
    <property type="nucleotide sequence ID" value="NZ_BAAAJL010000007.1"/>
</dbReference>
<proteinExistence type="predicted"/>
<dbReference type="GO" id="GO:0005886">
    <property type="term" value="C:plasma membrane"/>
    <property type="evidence" value="ECO:0007669"/>
    <property type="project" value="UniProtKB-SubCell"/>
</dbReference>
<comment type="caution">
    <text evidence="9">The sequence shown here is derived from an EMBL/GenBank/DDBJ whole genome shotgun (WGS) entry which is preliminary data.</text>
</comment>
<dbReference type="InterPro" id="IPR036866">
    <property type="entry name" value="RibonucZ/Hydroxyglut_hydro"/>
</dbReference>
<keyword evidence="4 6" id="KW-1133">Transmembrane helix</keyword>
<keyword evidence="10" id="KW-1185">Reference proteome</keyword>
<dbReference type="Pfam" id="PF03772">
    <property type="entry name" value="Competence"/>
    <property type="match status" value="1"/>
</dbReference>
<evidence type="ECO:0000256" key="5">
    <source>
        <dbReference type="ARBA" id="ARBA00023136"/>
    </source>
</evidence>
<evidence type="ECO:0000256" key="6">
    <source>
        <dbReference type="SAM" id="Phobius"/>
    </source>
</evidence>
<reference evidence="9 10" key="1">
    <citation type="submission" date="2019-06" db="EMBL/GenBank/DDBJ databases">
        <title>Whole genome shotgun sequence of Glutamicibacter uratoxydans NBRC 15515.</title>
        <authorList>
            <person name="Hosoyama A."/>
            <person name="Uohara A."/>
            <person name="Ohji S."/>
            <person name="Ichikawa N."/>
        </authorList>
    </citation>
    <scope>NUCLEOTIDE SEQUENCE [LARGE SCALE GENOMIC DNA]</scope>
    <source>
        <strain evidence="9 10">NBRC 15515</strain>
    </source>
</reference>
<dbReference type="InterPro" id="IPR004477">
    <property type="entry name" value="ComEC_N"/>
</dbReference>
<dbReference type="AlphaFoldDB" id="A0A4Y4DQ53"/>
<feature type="transmembrane region" description="Helical" evidence="6">
    <location>
        <begin position="448"/>
        <end position="468"/>
    </location>
</feature>
<feature type="transmembrane region" description="Helical" evidence="6">
    <location>
        <begin position="480"/>
        <end position="503"/>
    </location>
</feature>
<dbReference type="PANTHER" id="PTHR30619">
    <property type="entry name" value="DNA INTERNALIZATION/COMPETENCE PROTEIN COMEC/REC2"/>
    <property type="match status" value="1"/>
</dbReference>
<evidence type="ECO:0000313" key="9">
    <source>
        <dbReference type="EMBL" id="GED04691.1"/>
    </source>
</evidence>